<gene>
    <name evidence="1" type="ORF">CEXT_11571</name>
</gene>
<evidence type="ECO:0000313" key="1">
    <source>
        <dbReference type="EMBL" id="GIY92214.1"/>
    </source>
</evidence>
<accession>A0AAV4XC84</accession>
<dbReference type="EMBL" id="BPLR01017512">
    <property type="protein sequence ID" value="GIY92214.1"/>
    <property type="molecule type" value="Genomic_DNA"/>
</dbReference>
<proteinExistence type="predicted"/>
<comment type="caution">
    <text evidence="1">The sequence shown here is derived from an EMBL/GenBank/DDBJ whole genome shotgun (WGS) entry which is preliminary data.</text>
</comment>
<dbReference type="Proteomes" id="UP001054945">
    <property type="component" value="Unassembled WGS sequence"/>
</dbReference>
<dbReference type="AlphaFoldDB" id="A0AAV4XC84"/>
<reference evidence="1 2" key="1">
    <citation type="submission" date="2021-06" db="EMBL/GenBank/DDBJ databases">
        <title>Caerostris extrusa draft genome.</title>
        <authorList>
            <person name="Kono N."/>
            <person name="Arakawa K."/>
        </authorList>
    </citation>
    <scope>NUCLEOTIDE SEQUENCE [LARGE SCALE GENOMIC DNA]</scope>
</reference>
<name>A0AAV4XC84_CAEEX</name>
<sequence length="115" mass="13448">MESRKNFSYRGRNFHQYFQVPSDLKSPKKEKNILFRKISPRGVIYHQNPLRTNIHFYRKNNKFSPSNLFFSFCDQSVSLRNAHSLSFSHVVNLFGKKIQSHMFAVGAVGPRVPSE</sequence>
<evidence type="ECO:0000313" key="2">
    <source>
        <dbReference type="Proteomes" id="UP001054945"/>
    </source>
</evidence>
<keyword evidence="2" id="KW-1185">Reference proteome</keyword>
<protein>
    <submittedName>
        <fullName evidence="1">Uncharacterized protein</fullName>
    </submittedName>
</protein>
<organism evidence="1 2">
    <name type="scientific">Caerostris extrusa</name>
    <name type="common">Bark spider</name>
    <name type="synonym">Caerostris bankana</name>
    <dbReference type="NCBI Taxonomy" id="172846"/>
    <lineage>
        <taxon>Eukaryota</taxon>
        <taxon>Metazoa</taxon>
        <taxon>Ecdysozoa</taxon>
        <taxon>Arthropoda</taxon>
        <taxon>Chelicerata</taxon>
        <taxon>Arachnida</taxon>
        <taxon>Araneae</taxon>
        <taxon>Araneomorphae</taxon>
        <taxon>Entelegynae</taxon>
        <taxon>Araneoidea</taxon>
        <taxon>Araneidae</taxon>
        <taxon>Caerostris</taxon>
    </lineage>
</organism>